<dbReference type="EMBL" id="CP032317">
    <property type="protein sequence ID" value="AYA36225.1"/>
    <property type="molecule type" value="Genomic_DNA"/>
</dbReference>
<dbReference type="KEGG" id="hyh:D3Y59_03585"/>
<dbReference type="Proteomes" id="UP000262802">
    <property type="component" value="Chromosome"/>
</dbReference>
<protein>
    <submittedName>
        <fullName evidence="1">Uncharacterized protein</fullName>
    </submittedName>
</protein>
<evidence type="ECO:0000313" key="2">
    <source>
        <dbReference type="Proteomes" id="UP000262802"/>
    </source>
</evidence>
<gene>
    <name evidence="1" type="ORF">D3Y59_03585</name>
</gene>
<organism evidence="1 2">
    <name type="scientific">Hymenobacter oligotrophus</name>
    <dbReference type="NCBI Taxonomy" id="2319843"/>
    <lineage>
        <taxon>Bacteria</taxon>
        <taxon>Pseudomonadati</taxon>
        <taxon>Bacteroidota</taxon>
        <taxon>Cytophagia</taxon>
        <taxon>Cytophagales</taxon>
        <taxon>Hymenobacteraceae</taxon>
        <taxon>Hymenobacter</taxon>
    </lineage>
</organism>
<evidence type="ECO:0000313" key="1">
    <source>
        <dbReference type="EMBL" id="AYA36225.1"/>
    </source>
</evidence>
<dbReference type="RefSeq" id="WP_119443811.1">
    <property type="nucleotide sequence ID" value="NZ_CP032317.1"/>
</dbReference>
<sequence length="281" mass="30540">MLLLRPKFLGFMALSGLLAPAPVGPADAEAERQQVLREGLALYEVERASWVSDDVLRAQPSLPLPPVTFLSYPTPDSVRTVFIAVAGNQPTVVLQVSYAKGQLQASQARARQTGRPLTEQEEKLFLVQQDVLKRRRKLTDNQSPAGTTYNVAVLDQGTAVKAYLLLGATTTGVVPLGADFCLTYGPDGKLQRTQKLHQSYVPLTPPPAGATVQASMHTHLPGFPGLITATDICTLLLYREALPPTHQRHVVLGAESASVFELETQELRAVPRQEFEQNATP</sequence>
<dbReference type="AlphaFoldDB" id="A0A3B7QXF5"/>
<accession>A0A3B7QXF5</accession>
<keyword evidence="2" id="KW-1185">Reference proteome</keyword>
<proteinExistence type="predicted"/>
<dbReference type="OrthoDB" id="1075024at2"/>
<reference evidence="1 2" key="1">
    <citation type="submission" date="2018-09" db="EMBL/GenBank/DDBJ databases">
        <title>Hymenobacter medium sp. nov., isolated from R2A medium.</title>
        <authorList>
            <person name="Yingchao G."/>
        </authorList>
    </citation>
    <scope>NUCLEOTIDE SEQUENCE [LARGE SCALE GENOMIC DNA]</scope>
    <source>
        <strain evidence="2">sh-6</strain>
    </source>
</reference>
<name>A0A3B7QXF5_9BACT</name>